<dbReference type="STRING" id="670155.SAMN04488001_1910"/>
<dbReference type="InterPro" id="IPR012349">
    <property type="entry name" value="Split_barrel_FMN-bd"/>
</dbReference>
<protein>
    <submittedName>
        <fullName evidence="1">Negative transcriptional regulator, PaiB family</fullName>
    </submittedName>
</protein>
<dbReference type="AlphaFoldDB" id="A0A1H2WP01"/>
<dbReference type="EMBL" id="FNOI01000002">
    <property type="protein sequence ID" value="SDW82321.1"/>
    <property type="molecule type" value="Genomic_DNA"/>
</dbReference>
<sequence length="210" mass="23185">MHPNPSFRQASPNRSIGFARERGFGTLATNGADGPLTAHVPFLLSEDGKRAELHLMRSNPIARASAVPTKAVITVTGPDSYISPDWYHVADQVPTWNYVAIRITGTLVPLPHDQLHALLDRLSTHFETQLLPKAPWHSDKMSDGVMDRMMRQILPYQFDVSDIDGTWKLGQNKQHDARLSAADHVAAYGIGQDTPTLCALMRGANTEIPE</sequence>
<dbReference type="PANTHER" id="PTHR35802:SF1">
    <property type="entry name" value="PROTEASE SYNTHASE AND SPORULATION PROTEIN PAI 2"/>
    <property type="match status" value="1"/>
</dbReference>
<keyword evidence="2" id="KW-1185">Reference proteome</keyword>
<dbReference type="InterPro" id="IPR007396">
    <property type="entry name" value="TR_PAI2-type"/>
</dbReference>
<evidence type="ECO:0000313" key="2">
    <source>
        <dbReference type="Proteomes" id="UP000199441"/>
    </source>
</evidence>
<dbReference type="Proteomes" id="UP000199441">
    <property type="component" value="Unassembled WGS sequence"/>
</dbReference>
<reference evidence="2" key="1">
    <citation type="submission" date="2016-10" db="EMBL/GenBank/DDBJ databases">
        <authorList>
            <person name="Varghese N."/>
            <person name="Submissions S."/>
        </authorList>
    </citation>
    <scope>NUCLEOTIDE SEQUENCE [LARGE SCALE GENOMIC DNA]</scope>
    <source>
        <strain evidence="2">DSM 26922</strain>
    </source>
</reference>
<dbReference type="SUPFAM" id="SSF50475">
    <property type="entry name" value="FMN-binding split barrel"/>
    <property type="match status" value="1"/>
</dbReference>
<gene>
    <name evidence="1" type="ORF">SAMN04488001_1910</name>
</gene>
<accession>A0A1H2WP01</accession>
<dbReference type="PIRSF" id="PIRSF010372">
    <property type="entry name" value="PaiB"/>
    <property type="match status" value="1"/>
</dbReference>
<dbReference type="OrthoDB" id="9794948at2"/>
<organism evidence="1 2">
    <name type="scientific">Litoreibacter albidus</name>
    <dbReference type="NCBI Taxonomy" id="670155"/>
    <lineage>
        <taxon>Bacteria</taxon>
        <taxon>Pseudomonadati</taxon>
        <taxon>Pseudomonadota</taxon>
        <taxon>Alphaproteobacteria</taxon>
        <taxon>Rhodobacterales</taxon>
        <taxon>Roseobacteraceae</taxon>
        <taxon>Litoreibacter</taxon>
    </lineage>
</organism>
<proteinExistence type="predicted"/>
<dbReference type="Pfam" id="PF04299">
    <property type="entry name" value="FMN_bind_2"/>
    <property type="match status" value="1"/>
</dbReference>
<evidence type="ECO:0000313" key="1">
    <source>
        <dbReference type="EMBL" id="SDW82321.1"/>
    </source>
</evidence>
<dbReference type="PANTHER" id="PTHR35802">
    <property type="entry name" value="PROTEASE SYNTHASE AND SPORULATION PROTEIN PAI 2"/>
    <property type="match status" value="1"/>
</dbReference>
<dbReference type="Gene3D" id="2.30.110.10">
    <property type="entry name" value="Electron Transport, Fmn-binding Protein, Chain A"/>
    <property type="match status" value="1"/>
</dbReference>
<name>A0A1H2WP01_9RHOB</name>